<evidence type="ECO:0000256" key="5">
    <source>
        <dbReference type="ARBA" id="ARBA00022741"/>
    </source>
</evidence>
<reference evidence="11 12" key="1">
    <citation type="submission" date="2021-04" db="EMBL/GenBank/DDBJ databases">
        <title>Draft genome sequence of Paenibacillus cisolokensis, LC2-13A.</title>
        <authorList>
            <person name="Uke A."/>
            <person name="Chhe C."/>
            <person name="Baramee S."/>
            <person name="Kosugi A."/>
        </authorList>
    </citation>
    <scope>NUCLEOTIDE SEQUENCE [LARGE SCALE GENOMIC DNA]</scope>
    <source>
        <strain evidence="11 12">LC2-13A</strain>
    </source>
</reference>
<keyword evidence="12" id="KW-1185">Reference proteome</keyword>
<feature type="domain" description="Signal transduction histidine kinase subgroup 3 dimerisation and phosphoacceptor" evidence="10">
    <location>
        <begin position="128"/>
        <end position="189"/>
    </location>
</feature>
<evidence type="ECO:0000313" key="12">
    <source>
        <dbReference type="Proteomes" id="UP000680304"/>
    </source>
</evidence>
<dbReference type="PANTHER" id="PTHR24421">
    <property type="entry name" value="NITRATE/NITRITE SENSOR PROTEIN NARX-RELATED"/>
    <property type="match status" value="1"/>
</dbReference>
<proteinExistence type="predicted"/>
<evidence type="ECO:0000256" key="1">
    <source>
        <dbReference type="ARBA" id="ARBA00000085"/>
    </source>
</evidence>
<dbReference type="SUPFAM" id="SSF55874">
    <property type="entry name" value="ATPase domain of HSP90 chaperone/DNA topoisomerase II/histidine kinase"/>
    <property type="match status" value="1"/>
</dbReference>
<evidence type="ECO:0000256" key="2">
    <source>
        <dbReference type="ARBA" id="ARBA00012438"/>
    </source>
</evidence>
<keyword evidence="7" id="KW-0067">ATP-binding</keyword>
<evidence type="ECO:0000256" key="4">
    <source>
        <dbReference type="ARBA" id="ARBA00022679"/>
    </source>
</evidence>
<name>A0ABQ4NE33_9BACL</name>
<evidence type="ECO:0000313" key="11">
    <source>
        <dbReference type="EMBL" id="GIQ66495.1"/>
    </source>
</evidence>
<evidence type="ECO:0000256" key="6">
    <source>
        <dbReference type="ARBA" id="ARBA00022777"/>
    </source>
</evidence>
<feature type="signal peptide" evidence="9">
    <location>
        <begin position="1"/>
        <end position="23"/>
    </location>
</feature>
<dbReference type="InterPro" id="IPR011712">
    <property type="entry name" value="Sig_transdc_His_kin_sub3_dim/P"/>
</dbReference>
<protein>
    <recommendedName>
        <fullName evidence="2">histidine kinase</fullName>
        <ecNumber evidence="2">2.7.13.3</ecNumber>
    </recommendedName>
</protein>
<keyword evidence="5" id="KW-0547">Nucleotide-binding</keyword>
<dbReference type="EC" id="2.7.13.3" evidence="2"/>
<evidence type="ECO:0000259" key="10">
    <source>
        <dbReference type="Pfam" id="PF07730"/>
    </source>
</evidence>
<dbReference type="PANTHER" id="PTHR24421:SF10">
    <property type="entry name" value="NITRATE_NITRITE SENSOR PROTEIN NARQ"/>
    <property type="match status" value="1"/>
</dbReference>
<keyword evidence="6" id="KW-0418">Kinase</keyword>
<evidence type="ECO:0000256" key="7">
    <source>
        <dbReference type="ARBA" id="ARBA00022840"/>
    </source>
</evidence>
<dbReference type="Proteomes" id="UP000680304">
    <property type="component" value="Unassembled WGS sequence"/>
</dbReference>
<gene>
    <name evidence="11" type="ORF">PACILC2_50630</name>
</gene>
<comment type="catalytic activity">
    <reaction evidence="1">
        <text>ATP + protein L-histidine = ADP + protein N-phospho-L-histidine.</text>
        <dbReference type="EC" id="2.7.13.3"/>
    </reaction>
</comment>
<dbReference type="Gene3D" id="1.20.5.1930">
    <property type="match status" value="1"/>
</dbReference>
<dbReference type="RefSeq" id="WP_213531046.1">
    <property type="nucleotide sequence ID" value="NZ_BOVJ01000185.1"/>
</dbReference>
<dbReference type="CDD" id="cd16917">
    <property type="entry name" value="HATPase_UhpB-NarQ-NarX-like"/>
    <property type="match status" value="1"/>
</dbReference>
<dbReference type="InterPro" id="IPR036890">
    <property type="entry name" value="HATPase_C_sf"/>
</dbReference>
<organism evidence="11 12">
    <name type="scientific">Paenibacillus cisolokensis</name>
    <dbReference type="NCBI Taxonomy" id="1658519"/>
    <lineage>
        <taxon>Bacteria</taxon>
        <taxon>Bacillati</taxon>
        <taxon>Bacillota</taxon>
        <taxon>Bacilli</taxon>
        <taxon>Bacillales</taxon>
        <taxon>Paenibacillaceae</taxon>
        <taxon>Paenibacillus</taxon>
    </lineage>
</organism>
<dbReference type="InterPro" id="IPR050482">
    <property type="entry name" value="Sensor_HK_TwoCompSys"/>
</dbReference>
<keyword evidence="9" id="KW-0732">Signal</keyword>
<keyword evidence="4" id="KW-0808">Transferase</keyword>
<accession>A0ABQ4NE33</accession>
<evidence type="ECO:0000256" key="3">
    <source>
        <dbReference type="ARBA" id="ARBA00022553"/>
    </source>
</evidence>
<feature type="chain" id="PRO_5046181056" description="histidine kinase" evidence="9">
    <location>
        <begin position="24"/>
        <end position="330"/>
    </location>
</feature>
<dbReference type="EMBL" id="BOVJ01000185">
    <property type="protein sequence ID" value="GIQ66495.1"/>
    <property type="molecule type" value="Genomic_DNA"/>
</dbReference>
<dbReference type="Pfam" id="PF07730">
    <property type="entry name" value="HisKA_3"/>
    <property type="match status" value="1"/>
</dbReference>
<keyword evidence="8" id="KW-0902">Two-component regulatory system</keyword>
<evidence type="ECO:0000256" key="8">
    <source>
        <dbReference type="ARBA" id="ARBA00023012"/>
    </source>
</evidence>
<keyword evidence="3" id="KW-0597">Phosphoprotein</keyword>
<dbReference type="Gene3D" id="3.30.565.10">
    <property type="entry name" value="Histidine kinase-like ATPase, C-terminal domain"/>
    <property type="match status" value="1"/>
</dbReference>
<comment type="caution">
    <text evidence="11">The sequence shown here is derived from an EMBL/GenBank/DDBJ whole genome shotgun (WGS) entry which is preliminary data.</text>
</comment>
<evidence type="ECO:0000256" key="9">
    <source>
        <dbReference type="SAM" id="SignalP"/>
    </source>
</evidence>
<sequence>MTALLTASAAAAAATFWPGQADAANPYSLLIYTIAAGKAVYRLPPPHALVAGVAALVAALSPELAGKPFWPLGFLLLYALIFGSAAAVYRTVRSELEETSAVKDALLSEYRRLKRTGAAGEEIARQQERTKIARDMHDSVGHRLTNLLMQLEVFRLQSDGETAARFEALKQYAQESLNETRKAVKALHREETEGLGAIMELIRRQEAENFVRVKFSLGEGVLSVPLTARQSAAIYRAVQEALTNAMRYGTSRQVEIEFEAPGRRVFRFHVSNPWNAKPEFREGFGLSSMRERLEALGGRLHIAAGHSRFIVEGTLPLVVEEGKDDPNIAG</sequence>